<proteinExistence type="inferred from homology"/>
<dbReference type="GO" id="GO:0005879">
    <property type="term" value="C:axonemal microtubule"/>
    <property type="evidence" value="ECO:0007669"/>
    <property type="project" value="TreeGrafter"/>
</dbReference>
<dbReference type="PANTHER" id="PTHR34031:SF1">
    <property type="entry name" value="CENTROSOMAL PROTEIN OF 162 KDA"/>
    <property type="match status" value="1"/>
</dbReference>
<protein>
    <recommendedName>
        <fullName evidence="3">Centrosomal protein of 162 kDa</fullName>
    </recommendedName>
</protein>
<sequence>MEEDTLEDVRQYLARDENKAKVQFTASLEGRTSDELMTLLKTRKDSDIDDKCLDDGTTNSSSNHQGKDVAMQSEKSYQLSRAQQEEEEDVESTVMGTEKVVEICTVEASRDELLSQVSENERFPKKQEEHSGAWRAVYSGELVTKEELEEVRREMLMQESLVKALEKDNVNLHEERRALRAKLNEMEKKAVNVEAKYSILASGQSPNHGSVRQASSVPMMSWQGEQQVSQDEVSIELERQRTVVRELQLELELIRREKKDIEKRLASLDAKKFEEMELELRNLRVDLKRKETDHNETVKDMARKIAWYVEHQEFNHSQEELLKEQQDIIRRLRARLHEVGALDGEGKKMPVSKKDTHVRNLTKRIVELEEALNSKYPNSIAQLIRSCQPSVQDSKLFKQLNLKIKELENALAEKDRCAEAAVTRLRVETDRMRIQYQERIEKLEEELKLRLLHAQTRRVRELEKQLSEARQALREKEKEKNPPVSADLVTSCDNDYVREKKIESSSSSASPLGEVKKPATATSIGVINRPDETISQLQEENEALRNELYRVTHETAKNTPIIPSSSSPLHLQSQSPQDDGIGVSSSHLISSMQAQINTLTAEQTIYKRLLMESQESLRDAHARWDERLLMARQEYQLQIQRIRQEHNDEIARIQEHHQRELHSIVEQNRSAEEASKVCEKIFQISSNDSKHNQTFLQSVAERLAYLERRQEQKEREAAHEIAEVKRVADFELSLMKQKAEMMIEQKNHQIHEFRLQLDHLLSSLALLQTYA</sequence>
<keyword evidence="6" id="KW-0970">Cilium biogenesis/degradation</keyword>
<keyword evidence="8" id="KW-0206">Cytoskeleton</keyword>
<organism evidence="11 12">
    <name type="scientific">Trypanosoma theileri</name>
    <dbReference type="NCBI Taxonomy" id="67003"/>
    <lineage>
        <taxon>Eukaryota</taxon>
        <taxon>Discoba</taxon>
        <taxon>Euglenozoa</taxon>
        <taxon>Kinetoplastea</taxon>
        <taxon>Metakinetoplastina</taxon>
        <taxon>Trypanosomatida</taxon>
        <taxon>Trypanosomatidae</taxon>
        <taxon>Trypanosoma</taxon>
    </lineage>
</organism>
<dbReference type="GeneID" id="39985187"/>
<dbReference type="PANTHER" id="PTHR34031">
    <property type="entry name" value="CENTROSOMAL PROTEIN OF 162 KDA"/>
    <property type="match status" value="1"/>
</dbReference>
<dbReference type="GO" id="GO:0005814">
    <property type="term" value="C:centriole"/>
    <property type="evidence" value="ECO:0007669"/>
    <property type="project" value="UniProtKB-SubCell"/>
</dbReference>
<comment type="subcellular location">
    <subcellularLocation>
        <location evidence="1">Cytoplasm</location>
        <location evidence="1">Cytoskeleton</location>
        <location evidence="1">Microtubule organizing center</location>
        <location evidence="1">Centrosome</location>
        <location evidence="1">Centriole</location>
    </subcellularLocation>
</comment>
<name>A0A1X0NWV0_9TRYP</name>
<evidence type="ECO:0000256" key="7">
    <source>
        <dbReference type="ARBA" id="ARBA00023054"/>
    </source>
</evidence>
<evidence type="ECO:0000256" key="3">
    <source>
        <dbReference type="ARBA" id="ARBA00021406"/>
    </source>
</evidence>
<feature type="region of interest" description="Disordered" evidence="10">
    <location>
        <begin position="558"/>
        <end position="583"/>
    </location>
</feature>
<keyword evidence="5" id="KW-0493">Microtubule</keyword>
<feature type="region of interest" description="Disordered" evidence="10">
    <location>
        <begin position="43"/>
        <end position="94"/>
    </location>
</feature>
<keyword evidence="4" id="KW-0963">Cytoplasm</keyword>
<keyword evidence="7 9" id="KW-0175">Coiled coil</keyword>
<evidence type="ECO:0000256" key="5">
    <source>
        <dbReference type="ARBA" id="ARBA00022701"/>
    </source>
</evidence>
<feature type="coiled-coil region" evidence="9">
    <location>
        <begin position="696"/>
        <end position="756"/>
    </location>
</feature>
<feature type="compositionally biased region" description="Low complexity" evidence="10">
    <location>
        <begin position="563"/>
        <end position="577"/>
    </location>
</feature>
<feature type="coiled-coil region" evidence="9">
    <location>
        <begin position="397"/>
        <end position="479"/>
    </location>
</feature>
<feature type="coiled-coil region" evidence="9">
    <location>
        <begin position="527"/>
        <end position="554"/>
    </location>
</feature>
<dbReference type="GO" id="GO:0060271">
    <property type="term" value="P:cilium assembly"/>
    <property type="evidence" value="ECO:0007669"/>
    <property type="project" value="TreeGrafter"/>
</dbReference>
<evidence type="ECO:0000256" key="1">
    <source>
        <dbReference type="ARBA" id="ARBA00004114"/>
    </source>
</evidence>
<feature type="compositionally biased region" description="Polar residues" evidence="10">
    <location>
        <begin position="73"/>
        <end position="82"/>
    </location>
</feature>
<evidence type="ECO:0000256" key="4">
    <source>
        <dbReference type="ARBA" id="ARBA00022490"/>
    </source>
</evidence>
<evidence type="ECO:0000256" key="10">
    <source>
        <dbReference type="SAM" id="MobiDB-lite"/>
    </source>
</evidence>
<dbReference type="InterPro" id="IPR038774">
    <property type="entry name" value="CEP162-like"/>
</dbReference>
<dbReference type="RefSeq" id="XP_028883253.1">
    <property type="nucleotide sequence ID" value="XM_029025407.1"/>
</dbReference>
<gene>
    <name evidence="11" type="ORF">TM35_000131910</name>
</gene>
<feature type="coiled-coil region" evidence="9">
    <location>
        <begin position="237"/>
        <end position="335"/>
    </location>
</feature>
<comment type="caution">
    <text evidence="11">The sequence shown here is derived from an EMBL/GenBank/DDBJ whole genome shotgun (WGS) entry which is preliminary data.</text>
</comment>
<evidence type="ECO:0000313" key="11">
    <source>
        <dbReference type="EMBL" id="ORC89187.1"/>
    </source>
</evidence>
<evidence type="ECO:0000256" key="8">
    <source>
        <dbReference type="ARBA" id="ARBA00023212"/>
    </source>
</evidence>
<feature type="coiled-coil region" evidence="9">
    <location>
        <begin position="148"/>
        <end position="196"/>
    </location>
</feature>
<evidence type="ECO:0000313" key="12">
    <source>
        <dbReference type="Proteomes" id="UP000192257"/>
    </source>
</evidence>
<evidence type="ECO:0000256" key="2">
    <source>
        <dbReference type="ARBA" id="ARBA00009485"/>
    </source>
</evidence>
<accession>A0A1X0NWV0</accession>
<dbReference type="VEuPathDB" id="TriTrypDB:TM35_000131910"/>
<dbReference type="AlphaFoldDB" id="A0A1X0NWV0"/>
<reference evidence="11 12" key="1">
    <citation type="submission" date="2017-03" db="EMBL/GenBank/DDBJ databases">
        <title>An alternative strategy for trypanosome survival in the mammalian bloodstream revealed through genome and transcriptome analysis of the ubiquitous bovine parasite Trypanosoma (Megatrypanum) theileri.</title>
        <authorList>
            <person name="Kelly S."/>
            <person name="Ivens A."/>
            <person name="Mott A."/>
            <person name="O'Neill E."/>
            <person name="Emms D."/>
            <person name="Macleod O."/>
            <person name="Voorheis P."/>
            <person name="Matthews J."/>
            <person name="Matthews K."/>
            <person name="Carrington M."/>
        </authorList>
    </citation>
    <scope>NUCLEOTIDE SEQUENCE [LARGE SCALE GENOMIC DNA]</scope>
    <source>
        <strain evidence="11">Edinburgh</strain>
    </source>
</reference>
<dbReference type="EMBL" id="NBCO01000013">
    <property type="protein sequence ID" value="ORC89187.1"/>
    <property type="molecule type" value="Genomic_DNA"/>
</dbReference>
<dbReference type="Proteomes" id="UP000192257">
    <property type="component" value="Unassembled WGS sequence"/>
</dbReference>
<feature type="compositionally biased region" description="Basic and acidic residues" evidence="10">
    <location>
        <begin position="43"/>
        <end position="54"/>
    </location>
</feature>
<keyword evidence="12" id="KW-1185">Reference proteome</keyword>
<dbReference type="OrthoDB" id="2157184at2759"/>
<comment type="similarity">
    <text evidence="2">Belongs to the CEP162 family.</text>
</comment>
<evidence type="ECO:0000256" key="9">
    <source>
        <dbReference type="SAM" id="Coils"/>
    </source>
</evidence>
<evidence type="ECO:0000256" key="6">
    <source>
        <dbReference type="ARBA" id="ARBA00022794"/>
    </source>
</evidence>